<accession>A0A0E2AWY6</accession>
<proteinExistence type="predicted"/>
<evidence type="ECO:0000313" key="2">
    <source>
        <dbReference type="Proteomes" id="UP000006253"/>
    </source>
</evidence>
<protein>
    <submittedName>
        <fullName evidence="1">Uncharacterized protein</fullName>
    </submittedName>
</protein>
<comment type="caution">
    <text evidence="1">The sequence shown here is derived from an EMBL/GenBank/DDBJ whole genome shotgun (WGS) entry which is preliminary data.</text>
</comment>
<name>A0A0E2AWY6_9LEPT</name>
<reference evidence="1 2" key="1">
    <citation type="submission" date="2012-10" db="EMBL/GenBank/DDBJ databases">
        <authorList>
            <person name="Harkins D.M."/>
            <person name="Durkin A.S."/>
            <person name="Brinkac L.M."/>
            <person name="Selengut J.D."/>
            <person name="Sanka R."/>
            <person name="DePew J."/>
            <person name="Purushe J."/>
            <person name="Peacock S.J."/>
            <person name="Thaipadungpanit J."/>
            <person name="Wuthiekanun V.W."/>
            <person name="Day N.P."/>
            <person name="Vinetz J.M."/>
            <person name="Sutton G.G."/>
            <person name="Nelson W.C."/>
            <person name="Fouts D.E."/>
        </authorList>
    </citation>
    <scope>NUCLEOTIDE SEQUENCE [LARGE SCALE GENOMIC DNA]</scope>
    <source>
        <strain evidence="1 2">H1</strain>
    </source>
</reference>
<evidence type="ECO:0000313" key="1">
    <source>
        <dbReference type="EMBL" id="EKO13409.1"/>
    </source>
</evidence>
<sequence length="39" mass="4528">MNLQSNVVVPTFKKSIYKVQISTFFRVVGSFMLNSRFTL</sequence>
<gene>
    <name evidence="1" type="ORF">LEP1GSC081_2192</name>
</gene>
<dbReference type="Proteomes" id="UP000006253">
    <property type="component" value="Unassembled WGS sequence"/>
</dbReference>
<dbReference type="AlphaFoldDB" id="A0A0E2AWY6"/>
<organism evidence="1 2">
    <name type="scientific">Leptospira kirschneri str. H1</name>
    <dbReference type="NCBI Taxonomy" id="1049966"/>
    <lineage>
        <taxon>Bacteria</taxon>
        <taxon>Pseudomonadati</taxon>
        <taxon>Spirochaetota</taxon>
        <taxon>Spirochaetia</taxon>
        <taxon>Leptospirales</taxon>
        <taxon>Leptospiraceae</taxon>
        <taxon>Leptospira</taxon>
    </lineage>
</organism>
<dbReference type="EMBL" id="AHMY02000074">
    <property type="protein sequence ID" value="EKO13409.1"/>
    <property type="molecule type" value="Genomic_DNA"/>
</dbReference>